<sequence>MLHKSIVRIARESFEFDEFALTEALQQVTREYHREKFWENAIRDDPLAELSNSQEAGSIGVWVSSIKFGVNEAAKDLNFNDKCDSRFASELLRYTQLTCFICSYVLN</sequence>
<accession>A0ABM3FDT7</accession>
<proteinExistence type="predicted"/>
<dbReference type="RefSeq" id="XP_046586177.1">
    <property type="nucleotide sequence ID" value="XM_046730221.1"/>
</dbReference>
<evidence type="ECO:0000313" key="1">
    <source>
        <dbReference type="Proteomes" id="UP000829291"/>
    </source>
</evidence>
<keyword evidence="1" id="KW-1185">Reference proteome</keyword>
<organism evidence="1 2">
    <name type="scientific">Neodiprion lecontei</name>
    <name type="common">Redheaded pine sawfly</name>
    <dbReference type="NCBI Taxonomy" id="441921"/>
    <lineage>
        <taxon>Eukaryota</taxon>
        <taxon>Metazoa</taxon>
        <taxon>Ecdysozoa</taxon>
        <taxon>Arthropoda</taxon>
        <taxon>Hexapoda</taxon>
        <taxon>Insecta</taxon>
        <taxon>Pterygota</taxon>
        <taxon>Neoptera</taxon>
        <taxon>Endopterygota</taxon>
        <taxon>Hymenoptera</taxon>
        <taxon>Tenthredinoidea</taxon>
        <taxon>Diprionidae</taxon>
        <taxon>Diprioninae</taxon>
        <taxon>Neodiprion</taxon>
    </lineage>
</organism>
<protein>
    <submittedName>
        <fullName evidence="2">Uncharacterized protein LOC107223347 isoform X1</fullName>
    </submittedName>
</protein>
<dbReference type="Proteomes" id="UP000829291">
    <property type="component" value="Chromosome 2"/>
</dbReference>
<gene>
    <name evidence="2" type="primary">LOC107223347</name>
</gene>
<evidence type="ECO:0000313" key="2">
    <source>
        <dbReference type="RefSeq" id="XP_046586177.1"/>
    </source>
</evidence>
<name>A0ABM3FDT7_NEOLC</name>
<dbReference type="GeneID" id="107223347"/>
<reference evidence="2" key="1">
    <citation type="submission" date="2025-08" db="UniProtKB">
        <authorList>
            <consortium name="RefSeq"/>
        </authorList>
    </citation>
    <scope>IDENTIFICATION</scope>
    <source>
        <tissue evidence="2">Thorax and Abdomen</tissue>
    </source>
</reference>